<proteinExistence type="predicted"/>
<dbReference type="EMBL" id="QKKF02033621">
    <property type="protein sequence ID" value="RZF33589.1"/>
    <property type="molecule type" value="Genomic_DNA"/>
</dbReference>
<organism evidence="1 2">
    <name type="scientific">Laodelphax striatellus</name>
    <name type="common">Small brown planthopper</name>
    <name type="synonym">Delphax striatella</name>
    <dbReference type="NCBI Taxonomy" id="195883"/>
    <lineage>
        <taxon>Eukaryota</taxon>
        <taxon>Metazoa</taxon>
        <taxon>Ecdysozoa</taxon>
        <taxon>Arthropoda</taxon>
        <taxon>Hexapoda</taxon>
        <taxon>Insecta</taxon>
        <taxon>Pterygota</taxon>
        <taxon>Neoptera</taxon>
        <taxon>Paraneoptera</taxon>
        <taxon>Hemiptera</taxon>
        <taxon>Auchenorrhyncha</taxon>
        <taxon>Fulgoroidea</taxon>
        <taxon>Delphacidae</taxon>
        <taxon>Criomorphinae</taxon>
        <taxon>Laodelphax</taxon>
    </lineage>
</organism>
<sequence length="68" mass="7468">NKIISLFSFSYRQFTGRQSTGKGFWIKGCHEIEQGALNSTTKSQVMHLAVERLVPLGGVLDVAVDGSR</sequence>
<evidence type="ECO:0000313" key="2">
    <source>
        <dbReference type="Proteomes" id="UP000291343"/>
    </source>
</evidence>
<evidence type="ECO:0000313" key="1">
    <source>
        <dbReference type="EMBL" id="RZF33589.1"/>
    </source>
</evidence>
<dbReference type="AlphaFoldDB" id="A0A482WJ80"/>
<feature type="non-terminal residue" evidence="1">
    <location>
        <position position="1"/>
    </location>
</feature>
<gene>
    <name evidence="1" type="ORF">LSTR_LSTR009045</name>
</gene>
<keyword evidence="2" id="KW-1185">Reference proteome</keyword>
<dbReference type="InParanoid" id="A0A482WJ80"/>
<name>A0A482WJ80_LAOST</name>
<protein>
    <submittedName>
        <fullName evidence="1">Uncharacterized protein</fullName>
    </submittedName>
</protein>
<reference evidence="1 2" key="1">
    <citation type="journal article" date="2017" name="Gigascience">
        <title>Genome sequence of the small brown planthopper, Laodelphax striatellus.</title>
        <authorList>
            <person name="Zhu J."/>
            <person name="Jiang F."/>
            <person name="Wang X."/>
            <person name="Yang P."/>
            <person name="Bao Y."/>
            <person name="Zhao W."/>
            <person name="Wang W."/>
            <person name="Lu H."/>
            <person name="Wang Q."/>
            <person name="Cui N."/>
            <person name="Li J."/>
            <person name="Chen X."/>
            <person name="Luo L."/>
            <person name="Yu J."/>
            <person name="Kang L."/>
            <person name="Cui F."/>
        </authorList>
    </citation>
    <scope>NUCLEOTIDE SEQUENCE [LARGE SCALE GENOMIC DNA]</scope>
    <source>
        <strain evidence="1">Lst14</strain>
    </source>
</reference>
<accession>A0A482WJ80</accession>
<dbReference type="Proteomes" id="UP000291343">
    <property type="component" value="Unassembled WGS sequence"/>
</dbReference>
<comment type="caution">
    <text evidence="1">The sequence shown here is derived from an EMBL/GenBank/DDBJ whole genome shotgun (WGS) entry which is preliminary data.</text>
</comment>